<dbReference type="KEGG" id="bvi:Bcep1808_7352"/>
<keyword evidence="1" id="KW-0472">Membrane</keyword>
<dbReference type="HOGENOM" id="CLU_1101278_0_0_4"/>
<keyword evidence="1" id="KW-0812">Transmembrane</keyword>
<protein>
    <submittedName>
        <fullName evidence="2">Uncharacterized protein</fullName>
    </submittedName>
</protein>
<reference evidence="2 3" key="1">
    <citation type="submission" date="2007-03" db="EMBL/GenBank/DDBJ databases">
        <title>Complete sequence of plasmid pBVIE03 of Burkholderia vietnamiensis G4.</title>
        <authorList>
            <consortium name="US DOE Joint Genome Institute"/>
            <person name="Copeland A."/>
            <person name="Lucas S."/>
            <person name="Lapidus A."/>
            <person name="Barry K."/>
            <person name="Detter J.C."/>
            <person name="Glavina del Rio T."/>
            <person name="Hammon N."/>
            <person name="Israni S."/>
            <person name="Dalin E."/>
            <person name="Tice H."/>
            <person name="Pitluck S."/>
            <person name="Chain P."/>
            <person name="Malfatti S."/>
            <person name="Shin M."/>
            <person name="Vergez L."/>
            <person name="Schmutz J."/>
            <person name="Larimer F."/>
            <person name="Land M."/>
            <person name="Hauser L."/>
            <person name="Kyrpides N."/>
            <person name="Tiedje J."/>
            <person name="Richardson P."/>
        </authorList>
    </citation>
    <scope>NUCLEOTIDE SEQUENCE [LARGE SCALE GENOMIC DNA]</scope>
    <source>
        <strain evidence="3">G4 / LMG 22486</strain>
        <plasmid evidence="2 3">pBVIE03</plasmid>
    </source>
</reference>
<keyword evidence="2" id="KW-0614">Plasmid</keyword>
<geneLocation type="plasmid" evidence="2 3">
    <name>pBVIE03</name>
</geneLocation>
<dbReference type="EMBL" id="CP000619">
    <property type="protein sequence ID" value="ABO60229.1"/>
    <property type="molecule type" value="Genomic_DNA"/>
</dbReference>
<keyword evidence="1" id="KW-1133">Transmembrane helix</keyword>
<dbReference type="Proteomes" id="UP000002287">
    <property type="component" value="Plasmid pBVIE03"/>
</dbReference>
<sequence>MTTTLAKFDILPQQSSAGLTLTIRLRAFDWVVPEGVRIESHIAKLTCEDLEQTKIEIESANETNFRVIVVGGQGGALVANVEVDSPDTAPVEIKGRLGRVFESLREGYQSAVFDAIGKLHEQRVAGGLQYVVGANAAVAATQHGQQFGPEVATARRWMSPGRLMFAAAMLVALAMAGYGIYAKTRPSEDPIASALMSPDAQKRVNAMIGSALKQPPEGGGILQGQSVTLDTLKAMGLDPGKANTGCLVGVKP</sequence>
<evidence type="ECO:0000313" key="2">
    <source>
        <dbReference type="EMBL" id="ABO60229.1"/>
    </source>
</evidence>
<gene>
    <name evidence="2" type="ordered locus">Bcep1808_7352</name>
</gene>
<dbReference type="AlphaFoldDB" id="A4JVC6"/>
<name>A4JVC6_BURVG</name>
<accession>A4JVC6</accession>
<evidence type="ECO:0000313" key="3">
    <source>
        <dbReference type="Proteomes" id="UP000002287"/>
    </source>
</evidence>
<organism evidence="2 3">
    <name type="scientific">Burkholderia vietnamiensis (strain G4 / LMG 22486)</name>
    <name type="common">Burkholderia cepacia (strain R1808)</name>
    <dbReference type="NCBI Taxonomy" id="269482"/>
    <lineage>
        <taxon>Bacteria</taxon>
        <taxon>Pseudomonadati</taxon>
        <taxon>Pseudomonadota</taxon>
        <taxon>Betaproteobacteria</taxon>
        <taxon>Burkholderiales</taxon>
        <taxon>Burkholderiaceae</taxon>
        <taxon>Burkholderia</taxon>
        <taxon>Burkholderia cepacia complex</taxon>
    </lineage>
</organism>
<proteinExistence type="predicted"/>
<feature type="transmembrane region" description="Helical" evidence="1">
    <location>
        <begin position="163"/>
        <end position="181"/>
    </location>
</feature>
<evidence type="ECO:0000256" key="1">
    <source>
        <dbReference type="SAM" id="Phobius"/>
    </source>
</evidence>